<sequence length="178" mass="19008">MGGSASASVARPHAWKPSVSQTEKTLTLSLGEAAVSVEIDVATATQEKRVVKGDVPIHFVGSELTVEADPKETVERPLQGAVSFSAQIGSLQENETLPSTSVRGESSKCIHNMSTQLSTRALGMEEEILEETLTFVLHGDVSLAVSSCRVELKEEKELHVDGQITLSGILKLSRPNIS</sequence>
<name>A0A0G4ICZ3_9ALVE</name>
<proteinExistence type="predicted"/>
<feature type="region of interest" description="Disordered" evidence="1">
    <location>
        <begin position="1"/>
        <end position="21"/>
    </location>
</feature>
<accession>A0A0G4ICZ3</accession>
<gene>
    <name evidence="2" type="ORF">Cvel_13175</name>
</gene>
<dbReference type="EMBL" id="CDMZ01005832">
    <property type="protein sequence ID" value="CEM54955.1"/>
    <property type="molecule type" value="Genomic_DNA"/>
</dbReference>
<protein>
    <submittedName>
        <fullName evidence="2">Uncharacterized protein</fullName>
    </submittedName>
</protein>
<dbReference type="VEuPathDB" id="CryptoDB:Cvel_13175"/>
<reference evidence="2" key="1">
    <citation type="submission" date="2014-11" db="EMBL/GenBank/DDBJ databases">
        <authorList>
            <person name="Otto D Thomas"/>
            <person name="Naeem Raeece"/>
        </authorList>
    </citation>
    <scope>NUCLEOTIDE SEQUENCE</scope>
</reference>
<organism evidence="2">
    <name type="scientific">Chromera velia CCMP2878</name>
    <dbReference type="NCBI Taxonomy" id="1169474"/>
    <lineage>
        <taxon>Eukaryota</taxon>
        <taxon>Sar</taxon>
        <taxon>Alveolata</taxon>
        <taxon>Colpodellida</taxon>
        <taxon>Chromeraceae</taxon>
        <taxon>Chromera</taxon>
    </lineage>
</organism>
<evidence type="ECO:0000313" key="2">
    <source>
        <dbReference type="EMBL" id="CEM54955.1"/>
    </source>
</evidence>
<dbReference type="AlphaFoldDB" id="A0A0G4ICZ3"/>
<evidence type="ECO:0000256" key="1">
    <source>
        <dbReference type="SAM" id="MobiDB-lite"/>
    </source>
</evidence>